<feature type="domain" description="Carboxyltransferase" evidence="5">
    <location>
        <begin position="24"/>
        <end position="222"/>
    </location>
</feature>
<proteinExistence type="predicted"/>
<dbReference type="InterPro" id="IPR052708">
    <property type="entry name" value="PxpC"/>
</dbReference>
<keyword evidence="1" id="KW-0547">Nucleotide-binding</keyword>
<gene>
    <name evidence="7" type="ORF">CFK38_03900</name>
</gene>
<dbReference type="SMART" id="SM00796">
    <property type="entry name" value="AHS1"/>
    <property type="match status" value="1"/>
</dbReference>
<evidence type="ECO:0000256" key="4">
    <source>
        <dbReference type="SAM" id="MobiDB-lite"/>
    </source>
</evidence>
<dbReference type="AlphaFoldDB" id="A0A291GL17"/>
<evidence type="ECO:0000256" key="2">
    <source>
        <dbReference type="ARBA" id="ARBA00022801"/>
    </source>
</evidence>
<feature type="compositionally biased region" description="Low complexity" evidence="4">
    <location>
        <begin position="533"/>
        <end position="544"/>
    </location>
</feature>
<keyword evidence="2 7" id="KW-0378">Hydrolase</keyword>
<dbReference type="InterPro" id="IPR003778">
    <property type="entry name" value="CT_A_B"/>
</dbReference>
<dbReference type="GO" id="GO:0016787">
    <property type="term" value="F:hydrolase activity"/>
    <property type="evidence" value="ECO:0007669"/>
    <property type="project" value="UniProtKB-KW"/>
</dbReference>
<dbReference type="EMBL" id="CP023563">
    <property type="protein sequence ID" value="ATG50760.1"/>
    <property type="molecule type" value="Genomic_DNA"/>
</dbReference>
<evidence type="ECO:0000259" key="5">
    <source>
        <dbReference type="SMART" id="SM00796"/>
    </source>
</evidence>
<feature type="region of interest" description="Disordered" evidence="4">
    <location>
        <begin position="1"/>
        <end position="21"/>
    </location>
</feature>
<evidence type="ECO:0000259" key="6">
    <source>
        <dbReference type="SMART" id="SM00797"/>
    </source>
</evidence>
<evidence type="ECO:0000313" key="7">
    <source>
        <dbReference type="EMBL" id="ATG50760.1"/>
    </source>
</evidence>
<organism evidence="7 8">
    <name type="scientific">Brachybacterium vulturis</name>
    <dbReference type="NCBI Taxonomy" id="2017484"/>
    <lineage>
        <taxon>Bacteria</taxon>
        <taxon>Bacillati</taxon>
        <taxon>Actinomycetota</taxon>
        <taxon>Actinomycetes</taxon>
        <taxon>Micrococcales</taxon>
        <taxon>Dermabacteraceae</taxon>
        <taxon>Brachybacterium</taxon>
    </lineage>
</organism>
<accession>A0A291GL17</accession>
<evidence type="ECO:0000313" key="8">
    <source>
        <dbReference type="Proteomes" id="UP000218165"/>
    </source>
</evidence>
<dbReference type="InterPro" id="IPR029000">
    <property type="entry name" value="Cyclophilin-like_dom_sf"/>
</dbReference>
<dbReference type="InterPro" id="IPR003833">
    <property type="entry name" value="CT_C_D"/>
</dbReference>
<dbReference type="PANTHER" id="PTHR43309:SF3">
    <property type="entry name" value="5-OXOPROLINASE SUBUNIT C"/>
    <property type="match status" value="1"/>
</dbReference>
<reference evidence="8" key="1">
    <citation type="submission" date="2017-09" db="EMBL/GenBank/DDBJ databases">
        <title>Brachybacterium sp. VM2412.</title>
        <authorList>
            <person name="Tak E.J."/>
            <person name="Bae J.-W."/>
        </authorList>
    </citation>
    <scope>NUCLEOTIDE SEQUENCE [LARGE SCALE GENOMIC DNA]</scope>
    <source>
        <strain evidence="8">VM2412</strain>
    </source>
</reference>
<dbReference type="Pfam" id="PF02682">
    <property type="entry name" value="CT_C_D"/>
    <property type="match status" value="1"/>
</dbReference>
<dbReference type="PANTHER" id="PTHR43309">
    <property type="entry name" value="5-OXOPROLINASE SUBUNIT C"/>
    <property type="match status" value="1"/>
</dbReference>
<dbReference type="RefSeq" id="WP_096801900.1">
    <property type="nucleotide sequence ID" value="NZ_CP023563.1"/>
</dbReference>
<evidence type="ECO:0000256" key="3">
    <source>
        <dbReference type="ARBA" id="ARBA00022840"/>
    </source>
</evidence>
<protein>
    <submittedName>
        <fullName evidence="7">Allophanate hydrolase</fullName>
    </submittedName>
</protein>
<dbReference type="OrthoDB" id="9768696at2"/>
<keyword evidence="3" id="KW-0067">ATP-binding</keyword>
<dbReference type="Proteomes" id="UP000218165">
    <property type="component" value="Chromosome"/>
</dbReference>
<dbReference type="Gene3D" id="3.30.1360.40">
    <property type="match status" value="1"/>
</dbReference>
<dbReference type="SUPFAM" id="SSF50891">
    <property type="entry name" value="Cyclophilin-like"/>
    <property type="match status" value="2"/>
</dbReference>
<evidence type="ECO:0000256" key="1">
    <source>
        <dbReference type="ARBA" id="ARBA00022741"/>
    </source>
</evidence>
<name>A0A291GL17_9MICO</name>
<dbReference type="Gene3D" id="2.40.100.10">
    <property type="entry name" value="Cyclophilin-like"/>
    <property type="match status" value="2"/>
</dbReference>
<feature type="region of interest" description="Disordered" evidence="4">
    <location>
        <begin position="501"/>
        <end position="546"/>
    </location>
</feature>
<sequence>MTRGPDRTPRRVRRDRSDRLEPPLAVHRAGEVALLAEYPDTRAVLAAAAAVGELAPATLLDLVPAERTLLLVGSAAQDLPVLDALLRDLPGAATQEEANAEVSVDIVYDGEDLAEVAELLEISTQALITAHSAATWTAAFGGFAPGFAYLLPDAPTDPARPVGPPWEVPRRAEPRTEVPAGAVGLAARYCGIYPRSSPGGWQLIGRTDVSLFDVDREPPALLTPGTRVRFTPRRPTARASARTAAFTQVARDAAAVPGRRGRRRGAAGAPTSGQPALEVLAPGPLTLLEDTGRPGRAASGVSCSGAFDRGAMLRANLAVGNPTAAAVLEIVAGPLRLQARAATVIAVSGARAPLVLHRADPESTDLELSPEESHELPIALDPGDRLELGPVTEGLRLVLAVRGGLRGVGAAGAVLGSLSRDTLSALGPAPLVAGDLLLVGPEERLDAVPTPVRGEDATLLDHTSPAVLDVPVHAGPRDALLGAATLRQLLATTWTVRPDSDRVGVRLDGDPLTAPSDSGSSPSEPMRPGAIQVPPSGSPVVFGPDHPTTGGYPVIAVVTREGLDALAQAATGTGLRFVAVPSSPR</sequence>
<dbReference type="SMART" id="SM00797">
    <property type="entry name" value="AHS2"/>
    <property type="match status" value="1"/>
</dbReference>
<keyword evidence="8" id="KW-1185">Reference proteome</keyword>
<dbReference type="KEGG" id="brz:CFK38_03900"/>
<dbReference type="GO" id="GO:0005524">
    <property type="term" value="F:ATP binding"/>
    <property type="evidence" value="ECO:0007669"/>
    <property type="project" value="UniProtKB-KW"/>
</dbReference>
<dbReference type="Pfam" id="PF02626">
    <property type="entry name" value="CT_A_B"/>
    <property type="match status" value="1"/>
</dbReference>
<feature type="domain" description="Carboxyltransferase" evidence="6">
    <location>
        <begin position="298"/>
        <end position="583"/>
    </location>
</feature>
<feature type="region of interest" description="Disordered" evidence="4">
    <location>
        <begin position="252"/>
        <end position="276"/>
    </location>
</feature>